<dbReference type="EMBL" id="SMFM01000001">
    <property type="protein sequence ID" value="TDD78231.1"/>
    <property type="molecule type" value="Genomic_DNA"/>
</dbReference>
<accession>A0A4R5AYJ2</accession>
<dbReference type="Proteomes" id="UP000295278">
    <property type="component" value="Unassembled WGS sequence"/>
</dbReference>
<feature type="region of interest" description="Disordered" evidence="1">
    <location>
        <begin position="458"/>
        <end position="498"/>
    </location>
</feature>
<dbReference type="SUPFAM" id="SSF48452">
    <property type="entry name" value="TPR-like"/>
    <property type="match status" value="2"/>
</dbReference>
<organism evidence="2 3">
    <name type="scientific">Flavobacterium caseinilyticum</name>
    <dbReference type="NCBI Taxonomy" id="2541732"/>
    <lineage>
        <taxon>Bacteria</taxon>
        <taxon>Pseudomonadati</taxon>
        <taxon>Bacteroidota</taxon>
        <taxon>Flavobacteriia</taxon>
        <taxon>Flavobacteriales</taxon>
        <taxon>Flavobacteriaceae</taxon>
        <taxon>Flavobacterium</taxon>
    </lineage>
</organism>
<dbReference type="AlphaFoldDB" id="A0A4R5AYJ2"/>
<protein>
    <submittedName>
        <fullName evidence="2">Tetratricopeptide repeat protein</fullName>
    </submittedName>
</protein>
<evidence type="ECO:0000313" key="3">
    <source>
        <dbReference type="Proteomes" id="UP000295278"/>
    </source>
</evidence>
<reference evidence="2 3" key="1">
    <citation type="submission" date="2019-03" db="EMBL/GenBank/DDBJ databases">
        <title>Flavobacterium AT-3-2 sp. nov., isolated from arctic soil.</title>
        <authorList>
            <person name="Chaudhary D.K."/>
        </authorList>
    </citation>
    <scope>NUCLEOTIDE SEQUENCE [LARGE SCALE GENOMIC DNA]</scope>
    <source>
        <strain evidence="2 3">AT-3-2</strain>
    </source>
</reference>
<sequence>MSILQLIDKNVFKVKANTFKPIFFFSFLVFLVACSTKKDTFLARNSHALSTKYNILYNGQVGLDKGVKQIKSNNEDDFWKLLPPEKMQILDDINSTTKPINADFELSEAKATKAIQKHSMNIGGREKNTQIDEAYLMLGKSRYYDQRFVPALDAFNYILYKYPNSSRIYEAKIWREKTNMRLGNDAQVVKNISKLLKEQDVKNQVFADANALLAASFLNLEEKDSAVAKLKTAIEFTKVNQEKARYRFILGQLYQELGYKDSATSAYQSVIDMKRKAERKFVIQAHAKKAELFDYKNGDSDSFVKTFDKLVKDRENRPYKDLIYHQMALFYDNQKEPKKALDFYNESLRTNSKDTYLVASNYRNLGNMYFRTAEYPSAAKYYDSTLVKLNTKTREFSKIQKIRNNLDEVILYEDIAKRNDSILNVVSLSENGRISYFENYIVKLKEADETKRILEEKRREKQENIERNSAITTLDPASNQDSGMPAKKALMNPPGIPSASSQSSNTFYFYNPNTVSFGKLEFKKVWGDRTLGGNWRLSSTTAISASADTLNTDKSAFQNGAAVEQMVKEYTTEYYLKQLPATQIEIDNLGVERNFAYYQLGIIYKEKFKENNLAIAKLEQLLKNNPEEKLVLPAMYNLYKLYQITDANKAEAMKKSITAQYPDSRYVQIINNTNGNSVALSETPENVYNKWYKLYQQEEFVTVLSNLDALITQFSGDEIASKFELLKANTIGKLAGVTAYKNALQSVADNYPSTEEGKNAQEILTNQIPFLEKMEFSSGNSNNWKILYRVGSREDKNTKAIVEKIKMFIAAENLQKLYYSYDIYTEKENFLTIHGIKSEAYAKDIASLLKENMKYKIVDPAIVVSGENYKVIQIKKNLEVYLTPKNP</sequence>
<name>A0A4R5AYJ2_9FLAO</name>
<dbReference type="RefSeq" id="WP_131907997.1">
    <property type="nucleotide sequence ID" value="NZ_SMFM01000001.1"/>
</dbReference>
<evidence type="ECO:0000256" key="1">
    <source>
        <dbReference type="SAM" id="MobiDB-lite"/>
    </source>
</evidence>
<proteinExistence type="predicted"/>
<dbReference type="SMART" id="SM00028">
    <property type="entry name" value="TPR"/>
    <property type="match status" value="6"/>
</dbReference>
<dbReference type="Pfam" id="PF13174">
    <property type="entry name" value="TPR_6"/>
    <property type="match status" value="2"/>
</dbReference>
<dbReference type="InterPro" id="IPR011990">
    <property type="entry name" value="TPR-like_helical_dom_sf"/>
</dbReference>
<dbReference type="Gene3D" id="1.25.40.10">
    <property type="entry name" value="Tetratricopeptide repeat domain"/>
    <property type="match status" value="4"/>
</dbReference>
<comment type="caution">
    <text evidence="2">The sequence shown here is derived from an EMBL/GenBank/DDBJ whole genome shotgun (WGS) entry which is preliminary data.</text>
</comment>
<evidence type="ECO:0000313" key="2">
    <source>
        <dbReference type="EMBL" id="TDD78231.1"/>
    </source>
</evidence>
<gene>
    <name evidence="2" type="ORF">E0F89_00955</name>
</gene>
<dbReference type="InterPro" id="IPR019734">
    <property type="entry name" value="TPR_rpt"/>
</dbReference>
<feature type="compositionally biased region" description="Polar residues" evidence="1">
    <location>
        <begin position="467"/>
        <end position="482"/>
    </location>
</feature>
<keyword evidence="3" id="KW-1185">Reference proteome</keyword>
<dbReference type="OrthoDB" id="1522549at2"/>